<feature type="repeat" description="TPR" evidence="3">
    <location>
        <begin position="312"/>
        <end position="345"/>
    </location>
</feature>
<dbReference type="Pfam" id="PF13414">
    <property type="entry name" value="TPR_11"/>
    <property type="match status" value="1"/>
</dbReference>
<feature type="repeat" description="TPR" evidence="3">
    <location>
        <begin position="550"/>
        <end position="583"/>
    </location>
</feature>
<dbReference type="InterPro" id="IPR002088">
    <property type="entry name" value="Prenyl_trans_a"/>
</dbReference>
<feature type="repeat" description="TPR" evidence="3">
    <location>
        <begin position="278"/>
        <end position="311"/>
    </location>
</feature>
<dbReference type="PROSITE" id="PS50005">
    <property type="entry name" value="TPR"/>
    <property type="match status" value="15"/>
</dbReference>
<evidence type="ECO:0000256" key="3">
    <source>
        <dbReference type="PROSITE-ProRule" id="PRU00339"/>
    </source>
</evidence>
<gene>
    <name evidence="5" type="ORF">MC7420_2252</name>
</gene>
<feature type="repeat" description="TPR" evidence="3">
    <location>
        <begin position="210"/>
        <end position="243"/>
    </location>
</feature>
<dbReference type="Pfam" id="PF13432">
    <property type="entry name" value="TPR_16"/>
    <property type="match status" value="2"/>
</dbReference>
<dbReference type="AlphaFoldDB" id="B4VSN7"/>
<dbReference type="PANTHER" id="PTHR44943:SF8">
    <property type="entry name" value="TPR REPEAT-CONTAINING PROTEIN MJ0263"/>
    <property type="match status" value="1"/>
</dbReference>
<dbReference type="eggNOG" id="COG0457">
    <property type="taxonomic scope" value="Bacteria"/>
</dbReference>
<reference evidence="5 6" key="1">
    <citation type="submission" date="2008-07" db="EMBL/GenBank/DDBJ databases">
        <authorList>
            <person name="Tandeau de Marsac N."/>
            <person name="Ferriera S."/>
            <person name="Johnson J."/>
            <person name="Kravitz S."/>
            <person name="Beeson K."/>
            <person name="Sutton G."/>
            <person name="Rogers Y.-H."/>
            <person name="Friedman R."/>
            <person name="Frazier M."/>
            <person name="Venter J.C."/>
        </authorList>
    </citation>
    <scope>NUCLEOTIDE SEQUENCE [LARGE SCALE GENOMIC DNA]</scope>
    <source>
        <strain evidence="5 6">PCC 7420</strain>
    </source>
</reference>
<dbReference type="PROSITE" id="PS50293">
    <property type="entry name" value="TPR_REGION"/>
    <property type="match status" value="8"/>
</dbReference>
<feature type="repeat" description="TPR" evidence="3">
    <location>
        <begin position="482"/>
        <end position="515"/>
    </location>
</feature>
<dbReference type="InterPro" id="IPR024983">
    <property type="entry name" value="CHAT_dom"/>
</dbReference>
<dbReference type="InterPro" id="IPR019734">
    <property type="entry name" value="TPR_rpt"/>
</dbReference>
<organism evidence="5 6">
    <name type="scientific">Coleofasciculus chthonoplastes PCC 7420</name>
    <dbReference type="NCBI Taxonomy" id="118168"/>
    <lineage>
        <taxon>Bacteria</taxon>
        <taxon>Bacillati</taxon>
        <taxon>Cyanobacteriota</taxon>
        <taxon>Cyanophyceae</taxon>
        <taxon>Coleofasciculales</taxon>
        <taxon>Coleofasciculaceae</taxon>
        <taxon>Coleofasciculus</taxon>
    </lineage>
</organism>
<evidence type="ECO:0000256" key="2">
    <source>
        <dbReference type="ARBA" id="ARBA00022803"/>
    </source>
</evidence>
<dbReference type="PANTHER" id="PTHR44943">
    <property type="entry name" value="CELLULOSE SYNTHASE OPERON PROTEIN C"/>
    <property type="match status" value="1"/>
</dbReference>
<evidence type="ECO:0000256" key="1">
    <source>
        <dbReference type="ARBA" id="ARBA00022737"/>
    </source>
</evidence>
<protein>
    <submittedName>
        <fullName evidence="5">Tetratricopeptide repeat domain protein</fullName>
    </submittedName>
</protein>
<feature type="repeat" description="TPR" evidence="3">
    <location>
        <begin position="346"/>
        <end position="379"/>
    </location>
</feature>
<evidence type="ECO:0000313" key="6">
    <source>
        <dbReference type="Proteomes" id="UP000003835"/>
    </source>
</evidence>
<feature type="domain" description="CHAT" evidence="4">
    <location>
        <begin position="882"/>
        <end position="1177"/>
    </location>
</feature>
<proteinExistence type="predicted"/>
<dbReference type="eggNOG" id="COG4995">
    <property type="taxonomic scope" value="Bacteria"/>
</dbReference>
<feature type="repeat" description="TPR" evidence="3">
    <location>
        <begin position="380"/>
        <end position="413"/>
    </location>
</feature>
<dbReference type="SUPFAM" id="SSF48452">
    <property type="entry name" value="TPR-like"/>
    <property type="match status" value="4"/>
</dbReference>
<dbReference type="OrthoDB" id="3882674at2"/>
<dbReference type="Pfam" id="PF12770">
    <property type="entry name" value="CHAT"/>
    <property type="match status" value="1"/>
</dbReference>
<name>B4VSN7_9CYAN</name>
<dbReference type="InterPro" id="IPR011990">
    <property type="entry name" value="TPR-like_helical_dom_sf"/>
</dbReference>
<feature type="repeat" description="TPR" evidence="3">
    <location>
        <begin position="6"/>
        <end position="39"/>
    </location>
</feature>
<accession>B4VSN7</accession>
<feature type="repeat" description="TPR" evidence="3">
    <location>
        <begin position="40"/>
        <end position="73"/>
    </location>
</feature>
<dbReference type="Pfam" id="PF00515">
    <property type="entry name" value="TPR_1"/>
    <property type="match status" value="8"/>
</dbReference>
<feature type="repeat" description="TPR" evidence="3">
    <location>
        <begin position="142"/>
        <end position="175"/>
    </location>
</feature>
<feature type="repeat" description="TPR" evidence="3">
    <location>
        <begin position="414"/>
        <end position="447"/>
    </location>
</feature>
<dbReference type="HOGENOM" id="CLU_003728_15_1_3"/>
<dbReference type="RefSeq" id="WP_006101525.1">
    <property type="nucleotide sequence ID" value="NZ_DS989850.1"/>
</dbReference>
<evidence type="ECO:0000313" key="5">
    <source>
        <dbReference type="EMBL" id="EDX75248.1"/>
    </source>
</evidence>
<dbReference type="STRING" id="118168.MC7420_2252"/>
<feature type="repeat" description="TPR" evidence="3">
    <location>
        <begin position="448"/>
        <end position="481"/>
    </location>
</feature>
<dbReference type="SMART" id="SM00028">
    <property type="entry name" value="TPR"/>
    <property type="match status" value="19"/>
</dbReference>
<dbReference type="InterPro" id="IPR051685">
    <property type="entry name" value="Ycf3/AcsC/BcsC/TPR_MFPF"/>
</dbReference>
<dbReference type="PROSITE" id="PS51147">
    <property type="entry name" value="PFTA"/>
    <property type="match status" value="1"/>
</dbReference>
<keyword evidence="6" id="KW-1185">Reference proteome</keyword>
<feature type="repeat" description="TPR" evidence="3">
    <location>
        <begin position="633"/>
        <end position="666"/>
    </location>
</feature>
<dbReference type="SUPFAM" id="SSF48439">
    <property type="entry name" value="Protein prenylyltransferase"/>
    <property type="match status" value="1"/>
</dbReference>
<evidence type="ECO:0000259" key="4">
    <source>
        <dbReference type="Pfam" id="PF12770"/>
    </source>
</evidence>
<dbReference type="GO" id="GO:0008318">
    <property type="term" value="F:protein prenyltransferase activity"/>
    <property type="evidence" value="ECO:0007669"/>
    <property type="project" value="InterPro"/>
</dbReference>
<dbReference type="Gene3D" id="1.25.40.10">
    <property type="entry name" value="Tetratricopeptide repeat domain"/>
    <property type="match status" value="8"/>
</dbReference>
<keyword evidence="2 3" id="KW-0802">TPR repeat</keyword>
<feature type="repeat" description="TPR" evidence="3">
    <location>
        <begin position="176"/>
        <end position="209"/>
    </location>
</feature>
<keyword evidence="1" id="KW-0677">Repeat</keyword>
<dbReference type="EMBL" id="DS989850">
    <property type="protein sequence ID" value="EDX75248.1"/>
    <property type="molecule type" value="Genomic_DNA"/>
</dbReference>
<feature type="repeat" description="TPR" evidence="3">
    <location>
        <begin position="108"/>
        <end position="141"/>
    </location>
</feature>
<dbReference type="Proteomes" id="UP000003835">
    <property type="component" value="Unassembled WGS sequence"/>
</dbReference>
<sequence>MSDDNIAVLLQQGHEQLDRGQNQEALQIFQQAEQREPENPQVLFGLGLACYRLEQYQESVDYLTKTLDIEPCYILALAYRGMAYRGLKLEEPATADFYQVLQREPHTYQDWRGRGLALSELKRYEEAIVSFDKAIEINSDYYYAWNGRGLALDELGKYENAIASYDKALEINPDDYKIWGNRGLALNNLGKYEDAIASYDKAIEINPNNYKAWGKRGLALNNLGKYEDAIASYDKAIEINPGEYGSWILRSFALDKLEKYEEVVTSLDQALKINSHEYYAWNRRAIGLDKLGKHEEAIASYDKAIKINPDDYTAWRNKGFVLHKLGKYEEAISSLDQALKINPDQYYFCILRGCALDKLGKYSEALASYNQAIQINPDDYTAWINRGSALDKLGKYSEALASYNQALEINSDEYSAWNLRGKTLNNLGKYEEAITSFDKVIEINSDDYTAWVNRGLALNELGKYEKALASYDKALEINPNEYYTWNNQGNALFNLGKYEKALASYDKALEINPDGYTVLNNRSGVLCNLGKYSEMITSCDQAIEINPDYYMAWSNRGFGLYNLGQYEEALASCNKAIEINPDYYMAWSNRGWALFKLKRYQKAFKNWKDGIKNLNLDTPEHREGRSKLYYSEAQAYYQLGLKEADLDNLLQAKKYYNKALKFLDTPKYRAQKLEIMQDLIQVCQYISTPKEVQELLNQGTDLLERWLQDSNFSDENYIHFKQKFAGFNQYKVDTLAQSSEPEQHIQALELAEERKNTCLGWLQYGKAYKAPNLAYNQIQQQLNSHTAAIYWHISPAAITTFILKHNQPPQILQLQPLKSKKKRSPFPFFNQPKKSYPEIANQLRKFEDWLEQWKKDYRHYSQASTTTPRWRQSMDSQLRSLGDILHIRDILPYLRDVDQLILIPHRDLHLLPLHYLFPPKFTITYLPSFQIGLNLQPYQSAQSLLSLENPSDNLRYSRIAANVIAVLYPQYQLLDISTLDKVKLIQRLQSNTGTFQFTGHAYHNLDNPKASALQLTLADKLTMADIFEQLDFGNYNLIFLSACETGITNSQNLIDEYVGLVSAFLAKGVSYVISTLWMVDERSTAWLTIRFYQYLKAGEHPVSALKQAQNWLKQVTNRDLVNWYLKLAQDVKATHPHASEYLKTEAALIQQDSDKMMAVTPPFEHPYHWAGFIITGNPF</sequence>